<organism evidence="2 3">
    <name type="scientific">Paludisphaera mucosa</name>
    <dbReference type="NCBI Taxonomy" id="3030827"/>
    <lineage>
        <taxon>Bacteria</taxon>
        <taxon>Pseudomonadati</taxon>
        <taxon>Planctomycetota</taxon>
        <taxon>Planctomycetia</taxon>
        <taxon>Isosphaerales</taxon>
        <taxon>Isosphaeraceae</taxon>
        <taxon>Paludisphaera</taxon>
    </lineage>
</organism>
<sequence>MTTRRAARAATIRSGITLTELLISVLILGIGLVSLATLFPIGLVRLREAQRYSRSAILSQSAGADLLSRGLLKKSTFLDPNQSPWYGAGNVPLAYDPWIQDTPFAFGDWSGGNDITKAGAYRGYGGLGALGVNEKSYNGGPLQYGAGLPVAYDPLWWHQQRLIPSSVPADNPAGEARFGDGSMLGLADTSGGGAVASAWGLQRLTNLNYALPLQSNIILSTFISPEDIVWQETNNTGYQDLFDPTVAMPSEVVSPSPVIPDLATAAMATRENMIANGTPPAELANYAALTNDWRYTWMFVGQQADAFNDRLFNGNVVIFENRPFGFDSQLNQVAGERTVQAVFGYSSIRRTVGTMFDDTVVGVSAGADNVVLLLWPSTTPDLEIKMGSWVADVTYERLQPLAISRFQFKTSTGERQPPAQRCFWYQVQRATPAADTAGTPFAAFGNGRYSLVYTRTKLQAKTLWDMANDVPYHVNVAMVSPYVVGVVPRTFVMP</sequence>
<reference evidence="2 3" key="1">
    <citation type="submission" date="2023-03" db="EMBL/GenBank/DDBJ databases">
        <title>Paludisphaera mucosa sp. nov. a novel planctomycete from northern fen.</title>
        <authorList>
            <person name="Ivanova A."/>
        </authorList>
    </citation>
    <scope>NUCLEOTIDE SEQUENCE [LARGE SCALE GENOMIC DNA]</scope>
    <source>
        <strain evidence="2 3">Pla2</strain>
    </source>
</reference>
<evidence type="ECO:0000256" key="1">
    <source>
        <dbReference type="SAM" id="Phobius"/>
    </source>
</evidence>
<gene>
    <name evidence="2" type="ORF">PZE19_06080</name>
</gene>
<keyword evidence="1" id="KW-0812">Transmembrane</keyword>
<evidence type="ECO:0008006" key="4">
    <source>
        <dbReference type="Google" id="ProtNLM"/>
    </source>
</evidence>
<evidence type="ECO:0000313" key="2">
    <source>
        <dbReference type="EMBL" id="MDG3003327.1"/>
    </source>
</evidence>
<dbReference type="Proteomes" id="UP001216907">
    <property type="component" value="Unassembled WGS sequence"/>
</dbReference>
<keyword evidence="1" id="KW-0472">Membrane</keyword>
<keyword evidence="1" id="KW-1133">Transmembrane helix</keyword>
<proteinExistence type="predicted"/>
<accession>A0ABT6F6X0</accession>
<protein>
    <recommendedName>
        <fullName evidence="4">Prepilin-type N-terminal cleavage/methylation domain-containing protein</fullName>
    </recommendedName>
</protein>
<dbReference type="RefSeq" id="WP_277859680.1">
    <property type="nucleotide sequence ID" value="NZ_JARRAG010000001.1"/>
</dbReference>
<dbReference type="EMBL" id="JARRAG010000001">
    <property type="protein sequence ID" value="MDG3003327.1"/>
    <property type="molecule type" value="Genomic_DNA"/>
</dbReference>
<name>A0ABT6F6X0_9BACT</name>
<comment type="caution">
    <text evidence="2">The sequence shown here is derived from an EMBL/GenBank/DDBJ whole genome shotgun (WGS) entry which is preliminary data.</text>
</comment>
<keyword evidence="3" id="KW-1185">Reference proteome</keyword>
<evidence type="ECO:0000313" key="3">
    <source>
        <dbReference type="Proteomes" id="UP001216907"/>
    </source>
</evidence>
<feature type="transmembrane region" description="Helical" evidence="1">
    <location>
        <begin position="21"/>
        <end position="43"/>
    </location>
</feature>